<evidence type="ECO:0000256" key="3">
    <source>
        <dbReference type="ARBA" id="ARBA00023315"/>
    </source>
</evidence>
<accession>A0ABQ8I1J2</accession>
<evidence type="ECO:0000313" key="5">
    <source>
        <dbReference type="Proteomes" id="UP000827721"/>
    </source>
</evidence>
<protein>
    <submittedName>
        <fullName evidence="4">Uncharacterized protein</fullName>
    </submittedName>
</protein>
<evidence type="ECO:0000256" key="2">
    <source>
        <dbReference type="ARBA" id="ARBA00022679"/>
    </source>
</evidence>
<keyword evidence="2" id="KW-0808">Transferase</keyword>
<comment type="similarity">
    <text evidence="1">Belongs to the plant acyltransferase family.</text>
</comment>
<dbReference type="InterPro" id="IPR023213">
    <property type="entry name" value="CAT-like_dom_sf"/>
</dbReference>
<comment type="caution">
    <text evidence="4">The sequence shown here is derived from an EMBL/GenBank/DDBJ whole genome shotgun (WGS) entry which is preliminary data.</text>
</comment>
<keyword evidence="3" id="KW-0012">Acyltransferase</keyword>
<evidence type="ECO:0000313" key="4">
    <source>
        <dbReference type="EMBL" id="KAH7570428.1"/>
    </source>
</evidence>
<dbReference type="Pfam" id="PF02458">
    <property type="entry name" value="Transferase"/>
    <property type="match status" value="1"/>
</dbReference>
<evidence type="ECO:0000256" key="1">
    <source>
        <dbReference type="ARBA" id="ARBA00009861"/>
    </source>
</evidence>
<organism evidence="4 5">
    <name type="scientific">Xanthoceras sorbifolium</name>
    <dbReference type="NCBI Taxonomy" id="99658"/>
    <lineage>
        <taxon>Eukaryota</taxon>
        <taxon>Viridiplantae</taxon>
        <taxon>Streptophyta</taxon>
        <taxon>Embryophyta</taxon>
        <taxon>Tracheophyta</taxon>
        <taxon>Spermatophyta</taxon>
        <taxon>Magnoliopsida</taxon>
        <taxon>eudicotyledons</taxon>
        <taxon>Gunneridae</taxon>
        <taxon>Pentapetalae</taxon>
        <taxon>rosids</taxon>
        <taxon>malvids</taxon>
        <taxon>Sapindales</taxon>
        <taxon>Sapindaceae</taxon>
        <taxon>Xanthoceroideae</taxon>
        <taxon>Xanthoceras</taxon>
    </lineage>
</organism>
<gene>
    <name evidence="4" type="ORF">JRO89_XS05G0105000</name>
</gene>
<dbReference type="Gene3D" id="3.30.559.10">
    <property type="entry name" value="Chloramphenicol acetyltransferase-like domain"/>
    <property type="match status" value="1"/>
</dbReference>
<keyword evidence="5" id="KW-1185">Reference proteome</keyword>
<dbReference type="Proteomes" id="UP000827721">
    <property type="component" value="Unassembled WGS sequence"/>
</dbReference>
<reference evidence="4 5" key="1">
    <citation type="submission" date="2021-02" db="EMBL/GenBank/DDBJ databases">
        <title>Plant Genome Project.</title>
        <authorList>
            <person name="Zhang R.-G."/>
        </authorList>
    </citation>
    <scope>NUCLEOTIDE SEQUENCE [LARGE SCALE GENOMIC DNA]</scope>
    <source>
        <tissue evidence="4">Leaves</tissue>
    </source>
</reference>
<dbReference type="EMBL" id="JAFEMO010000005">
    <property type="protein sequence ID" value="KAH7570428.1"/>
    <property type="molecule type" value="Genomic_DNA"/>
</dbReference>
<sequence length="210" mass="23470">MMLEVEVISIEIIKPSSSTPDHLRHHKLSFLDYQLAPPVYNHMVFFYPCDHEINSVEVLSDHLKQSLCDVLTCFYPLAGRIKGNATFVDCDDQGVPFMEATVKCQLSQLLENPIPAQLNKLLLFELDGVQELPLGVQFNSFDCGGVGIGACISHFVGDALSFFTFMRCWAAYSASGEAQDLMRVEFVSDTLFPPRNLSGYQLAIKKVINK</sequence>
<dbReference type="PANTHER" id="PTHR31623:SF46">
    <property type="entry name" value="VINORINE SYNTHASE-LIKE"/>
    <property type="match status" value="1"/>
</dbReference>
<name>A0ABQ8I1J2_9ROSI</name>
<dbReference type="PANTHER" id="PTHR31623">
    <property type="entry name" value="F21J9.9"/>
    <property type="match status" value="1"/>
</dbReference>
<proteinExistence type="inferred from homology"/>